<evidence type="ECO:0000256" key="9">
    <source>
        <dbReference type="ARBA" id="ARBA00061210"/>
    </source>
</evidence>
<evidence type="ECO:0000313" key="14">
    <source>
        <dbReference type="EMBL" id="GBC63859.1"/>
    </source>
</evidence>
<dbReference type="InterPro" id="IPR042119">
    <property type="entry name" value="QueA_dom2"/>
</dbReference>
<proteinExistence type="inferred from homology"/>
<dbReference type="GO" id="GO:0008616">
    <property type="term" value="P:tRNA queuosine(34) biosynthetic process"/>
    <property type="evidence" value="ECO:0007669"/>
    <property type="project" value="UniProtKB-UniRule"/>
</dbReference>
<dbReference type="AlphaFoldDB" id="A0A401G3P5"/>
<dbReference type="GO" id="GO:0051075">
    <property type="term" value="F:S-adenosylmethionine:tRNA ribosyltransferase-isomerase activity"/>
    <property type="evidence" value="ECO:0007669"/>
    <property type="project" value="UniProtKB-EC"/>
</dbReference>
<keyword evidence="4 13" id="KW-0963">Cytoplasm</keyword>
<comment type="function">
    <text evidence="13">Transfers and isomerizes the ribose moiety from AdoMet to the 7-aminomethyl group of 7-deazaguanine (preQ1-tRNA) to give epoxyqueuosine (oQ-tRNA).</text>
</comment>
<evidence type="ECO:0000256" key="5">
    <source>
        <dbReference type="ARBA" id="ARBA00022679"/>
    </source>
</evidence>
<keyword evidence="6 13" id="KW-0949">S-adenosyl-L-methionine</keyword>
<dbReference type="UniPathway" id="UPA00392"/>
<comment type="catalytic activity">
    <reaction evidence="8 13">
        <text>7-aminomethyl-7-carbaguanosine(34) in tRNA + S-adenosyl-L-methionine = epoxyqueuosine(34) in tRNA + adenine + L-methionine + 2 H(+)</text>
        <dbReference type="Rhea" id="RHEA:32155"/>
        <dbReference type="Rhea" id="RHEA-COMP:10342"/>
        <dbReference type="Rhea" id="RHEA-COMP:18582"/>
        <dbReference type="ChEBI" id="CHEBI:15378"/>
        <dbReference type="ChEBI" id="CHEBI:16708"/>
        <dbReference type="ChEBI" id="CHEBI:57844"/>
        <dbReference type="ChEBI" id="CHEBI:59789"/>
        <dbReference type="ChEBI" id="CHEBI:82833"/>
        <dbReference type="ChEBI" id="CHEBI:194443"/>
        <dbReference type="EC" id="2.4.99.17"/>
    </reaction>
</comment>
<dbReference type="EC" id="2.4.99.17" evidence="10 13"/>
<dbReference type="EMBL" id="BEXT01000001">
    <property type="protein sequence ID" value="GBC63859.1"/>
    <property type="molecule type" value="Genomic_DNA"/>
</dbReference>
<dbReference type="Gene3D" id="2.40.10.240">
    <property type="entry name" value="QueA-like"/>
    <property type="match status" value="1"/>
</dbReference>
<comment type="subcellular location">
    <subcellularLocation>
        <location evidence="1 13">Cytoplasm</location>
    </subcellularLocation>
</comment>
<keyword evidence="14" id="KW-0413">Isomerase</keyword>
<evidence type="ECO:0000256" key="7">
    <source>
        <dbReference type="ARBA" id="ARBA00022785"/>
    </source>
</evidence>
<comment type="caution">
    <text evidence="14">The sequence shown here is derived from an EMBL/GenBank/DDBJ whole genome shotgun (WGS) entry which is preliminary data.</text>
</comment>
<dbReference type="GO" id="GO:0005737">
    <property type="term" value="C:cytoplasm"/>
    <property type="evidence" value="ECO:0007669"/>
    <property type="project" value="UniProtKB-SubCell"/>
</dbReference>
<evidence type="ECO:0000256" key="11">
    <source>
        <dbReference type="ARBA" id="ARBA00069325"/>
    </source>
</evidence>
<name>A0A401G3P5_9BACT</name>
<evidence type="ECO:0000256" key="4">
    <source>
        <dbReference type="ARBA" id="ARBA00022490"/>
    </source>
</evidence>
<dbReference type="NCBIfam" id="NF001140">
    <property type="entry name" value="PRK00147.1"/>
    <property type="match status" value="1"/>
</dbReference>
<evidence type="ECO:0000256" key="10">
    <source>
        <dbReference type="ARBA" id="ARBA00066503"/>
    </source>
</evidence>
<reference evidence="15" key="2">
    <citation type="submission" date="2019-01" db="EMBL/GenBank/DDBJ databases">
        <title>Genome sequence of Desulfonema ishimotonii strain Tokyo 01.</title>
        <authorList>
            <person name="Fukui M."/>
        </authorList>
    </citation>
    <scope>NUCLEOTIDE SEQUENCE [LARGE SCALE GENOMIC DNA]</scope>
    <source>
        <strain evidence="15">Tokyo 01</strain>
    </source>
</reference>
<dbReference type="HAMAP" id="MF_00113">
    <property type="entry name" value="QueA"/>
    <property type="match status" value="1"/>
</dbReference>
<dbReference type="Gene3D" id="3.40.1780.10">
    <property type="entry name" value="QueA-like"/>
    <property type="match status" value="1"/>
</dbReference>
<dbReference type="RefSeq" id="WP_124330890.1">
    <property type="nucleotide sequence ID" value="NZ_BEXT01000001.1"/>
</dbReference>
<evidence type="ECO:0000256" key="8">
    <source>
        <dbReference type="ARBA" id="ARBA00052751"/>
    </source>
</evidence>
<protein>
    <recommendedName>
        <fullName evidence="11 13">S-adenosylmethionine:tRNA ribosyltransferase-isomerase</fullName>
        <ecNumber evidence="10 13">2.4.99.17</ecNumber>
    </recommendedName>
    <alternativeName>
        <fullName evidence="12 13">Queuosine biosynthesis protein QueA</fullName>
    </alternativeName>
</protein>
<gene>
    <name evidence="13" type="primary">queA</name>
    <name evidence="14" type="ORF">DENIS_4858</name>
</gene>
<evidence type="ECO:0000256" key="1">
    <source>
        <dbReference type="ARBA" id="ARBA00004496"/>
    </source>
</evidence>
<comment type="pathway">
    <text evidence="2 13">tRNA modification; tRNA-queuosine biosynthesis.</text>
</comment>
<comment type="similarity">
    <text evidence="9 13">Belongs to the QueA family.</text>
</comment>
<dbReference type="FunFam" id="3.40.1780.10:FF:000001">
    <property type="entry name" value="S-adenosylmethionine:tRNA ribosyltransferase-isomerase"/>
    <property type="match status" value="1"/>
</dbReference>
<organism evidence="14 15">
    <name type="scientific">Desulfonema ishimotonii</name>
    <dbReference type="NCBI Taxonomy" id="45657"/>
    <lineage>
        <taxon>Bacteria</taxon>
        <taxon>Pseudomonadati</taxon>
        <taxon>Thermodesulfobacteriota</taxon>
        <taxon>Desulfobacteria</taxon>
        <taxon>Desulfobacterales</taxon>
        <taxon>Desulfococcaceae</taxon>
        <taxon>Desulfonema</taxon>
    </lineage>
</organism>
<keyword evidence="7 13" id="KW-0671">Queuosine biosynthesis</keyword>
<keyword evidence="15" id="KW-1185">Reference proteome</keyword>
<dbReference type="OrthoDB" id="9805933at2"/>
<dbReference type="PANTHER" id="PTHR30307:SF0">
    <property type="entry name" value="S-ADENOSYLMETHIONINE:TRNA RIBOSYLTRANSFERASE-ISOMERASE"/>
    <property type="match status" value="1"/>
</dbReference>
<evidence type="ECO:0000256" key="2">
    <source>
        <dbReference type="ARBA" id="ARBA00004691"/>
    </source>
</evidence>
<dbReference type="Pfam" id="PF02547">
    <property type="entry name" value="Queuosine_synth"/>
    <property type="match status" value="1"/>
</dbReference>
<dbReference type="SUPFAM" id="SSF111337">
    <property type="entry name" value="QueA-like"/>
    <property type="match status" value="1"/>
</dbReference>
<evidence type="ECO:0000256" key="3">
    <source>
        <dbReference type="ARBA" id="ARBA00011245"/>
    </source>
</evidence>
<accession>A0A401G3P5</accession>
<dbReference type="InterPro" id="IPR003699">
    <property type="entry name" value="QueA"/>
</dbReference>
<dbReference type="InterPro" id="IPR036100">
    <property type="entry name" value="QueA_sf"/>
</dbReference>
<dbReference type="PANTHER" id="PTHR30307">
    <property type="entry name" value="S-ADENOSYLMETHIONINE:TRNA RIBOSYLTRANSFERASE-ISOMERASE"/>
    <property type="match status" value="1"/>
</dbReference>
<dbReference type="InterPro" id="IPR042118">
    <property type="entry name" value="QueA_dom1"/>
</dbReference>
<reference evidence="15" key="1">
    <citation type="submission" date="2017-11" db="EMBL/GenBank/DDBJ databases">
        <authorList>
            <person name="Watanabe M."/>
            <person name="Kojima H."/>
        </authorList>
    </citation>
    <scope>NUCLEOTIDE SEQUENCE [LARGE SCALE GENOMIC DNA]</scope>
    <source>
        <strain evidence="15">Tokyo 01</strain>
    </source>
</reference>
<sequence length="354" mass="38957">MYLLKDYFYELPEDRIAQKPVGGRDGSRLLQMSRETGALSHRTFADLPECLSGPDVLVINNTKVIPGRLTGKKETGGRAELLILNYGSGSRTVPETGDLICECLVKASKRPRTGTRFFFDHGLTAEILESGGMIHTVRFSCPGNFEEIMYRIGEMPLPPYIKRNGNGGAPCDDEATYQTVYAAQKGAIAAPTAGLHFTDALLARIRARGVQIVTVTLHVGYGTFVPVRVPDIREHQMHSEWYSVPPETAAAINAAKENGGRVVAVGTTSVRTLEYVAAKYGEMRADTGNCDLFIYPGYAFRVVDAMITNFHLPESTLLMLVSAFAGREEMLNAYKTAVEEKYRFYSYGDAMLIA</sequence>
<evidence type="ECO:0000256" key="12">
    <source>
        <dbReference type="ARBA" id="ARBA00076160"/>
    </source>
</evidence>
<evidence type="ECO:0000256" key="6">
    <source>
        <dbReference type="ARBA" id="ARBA00022691"/>
    </source>
</evidence>
<evidence type="ECO:0000256" key="13">
    <source>
        <dbReference type="HAMAP-Rule" id="MF_00113"/>
    </source>
</evidence>
<comment type="subunit">
    <text evidence="3 13">Monomer.</text>
</comment>
<dbReference type="Proteomes" id="UP000288096">
    <property type="component" value="Unassembled WGS sequence"/>
</dbReference>
<keyword evidence="5 13" id="KW-0808">Transferase</keyword>
<evidence type="ECO:0000313" key="15">
    <source>
        <dbReference type="Proteomes" id="UP000288096"/>
    </source>
</evidence>
<dbReference type="NCBIfam" id="TIGR00113">
    <property type="entry name" value="queA"/>
    <property type="match status" value="1"/>
</dbReference>